<dbReference type="PANTHER" id="PTHR37820:SF1">
    <property type="entry name" value="CELL DIVISION PROTEIN FTSQ"/>
    <property type="match status" value="1"/>
</dbReference>
<feature type="transmembrane region" description="Helical" evidence="7">
    <location>
        <begin position="30"/>
        <end position="53"/>
    </location>
</feature>
<reference evidence="10 11" key="1">
    <citation type="submission" date="2024-04" db="EMBL/GenBank/DDBJ databases">
        <title>Okeanomitos corallinicola gen. &amp; sp. nov. (Nostocales, Cyanobacteria), a new toxic marine heterocyst-forming cyanobacterium from a coral reef.</title>
        <authorList>
            <person name="Li H."/>
            <person name="Li R."/>
            <person name="Kang J."/>
            <person name="Hii K.S."/>
            <person name="Mohamed H.F."/>
            <person name="Xu X."/>
            <person name="Luo Z."/>
        </authorList>
    </citation>
    <scope>NUCLEOTIDE SEQUENCE [LARGE SCALE GENOMIC DNA]</scope>
    <source>
        <strain evidence="10 11">TIOX110</strain>
    </source>
</reference>
<dbReference type="Pfam" id="PF03799">
    <property type="entry name" value="FtsQ_DivIB_C"/>
    <property type="match status" value="1"/>
</dbReference>
<keyword evidence="7" id="KW-0472">Membrane</keyword>
<dbReference type="EMBL" id="CP150886">
    <property type="protein sequence ID" value="WZB88605.1"/>
    <property type="molecule type" value="Genomic_DNA"/>
</dbReference>
<evidence type="ECO:0000256" key="7">
    <source>
        <dbReference type="SAM" id="Phobius"/>
    </source>
</evidence>
<evidence type="ECO:0000313" key="11">
    <source>
        <dbReference type="Proteomes" id="UP001483337"/>
    </source>
</evidence>
<sequence length="294" mass="33009">MAGIISVSRKDLAQRRQKLRRQRRIKIIQTIWRTLAATGMAGGLLWVTVQPIWVLRTSTQVVMRSNSKLLSAQITQSLLQLSYPQSLWRIEPATIAETLKKQPAISQASVSRRLFPPGLIIEIREKSPVAIAQMLPKQNTSNCQNQPQSSEKSTDKSTNPCLKNPHTQNKHSQVNLLDANGALIPWQKYTALNPNGKLPSLKVIGVPEQYRAYWHQLYQAVSQSGIQVTEIDCQDPTNLILKTELGNVHLGVPTQLAEKFHVLKQLEQLPSQLDSQQIAYIDIKNPSSLLVHTN</sequence>
<dbReference type="Proteomes" id="UP001483337">
    <property type="component" value="Chromosome"/>
</dbReference>
<name>A0ABZ2UW72_9CYAN</name>
<evidence type="ECO:0000256" key="4">
    <source>
        <dbReference type="ARBA" id="ARBA00022989"/>
    </source>
</evidence>
<feature type="region of interest" description="Disordered" evidence="6">
    <location>
        <begin position="138"/>
        <end position="172"/>
    </location>
</feature>
<evidence type="ECO:0000256" key="6">
    <source>
        <dbReference type="SAM" id="MobiDB-lite"/>
    </source>
</evidence>
<feature type="domain" description="POTRA" evidence="9">
    <location>
        <begin position="60"/>
        <end position="125"/>
    </location>
</feature>
<dbReference type="Pfam" id="PF08478">
    <property type="entry name" value="POTRA_1"/>
    <property type="match status" value="1"/>
</dbReference>
<evidence type="ECO:0000259" key="9">
    <source>
        <dbReference type="Pfam" id="PF08478"/>
    </source>
</evidence>
<evidence type="ECO:0000256" key="2">
    <source>
        <dbReference type="ARBA" id="ARBA00022618"/>
    </source>
</evidence>
<keyword evidence="3 7" id="KW-0812">Transmembrane</keyword>
<dbReference type="PANTHER" id="PTHR37820">
    <property type="entry name" value="CELL DIVISION PROTEIN DIVIB"/>
    <property type="match status" value="1"/>
</dbReference>
<keyword evidence="5" id="KW-0131">Cell cycle</keyword>
<keyword evidence="4 7" id="KW-1133">Transmembrane helix</keyword>
<dbReference type="InterPro" id="IPR005548">
    <property type="entry name" value="Cell_div_FtsQ/DivIB_C"/>
</dbReference>
<protein>
    <submittedName>
        <fullName evidence="10">FtsQ-type POTRA domain-containing protein</fullName>
    </submittedName>
</protein>
<dbReference type="InterPro" id="IPR013685">
    <property type="entry name" value="POTRA_FtsQ_type"/>
</dbReference>
<feature type="domain" description="Cell division protein FtsQ/DivIB C-terminal" evidence="8">
    <location>
        <begin position="169"/>
        <end position="283"/>
    </location>
</feature>
<evidence type="ECO:0000259" key="8">
    <source>
        <dbReference type="Pfam" id="PF03799"/>
    </source>
</evidence>
<keyword evidence="11" id="KW-1185">Reference proteome</keyword>
<evidence type="ECO:0000256" key="3">
    <source>
        <dbReference type="ARBA" id="ARBA00022692"/>
    </source>
</evidence>
<evidence type="ECO:0000256" key="1">
    <source>
        <dbReference type="ARBA" id="ARBA00022475"/>
    </source>
</evidence>
<evidence type="ECO:0000256" key="5">
    <source>
        <dbReference type="ARBA" id="ARBA00023306"/>
    </source>
</evidence>
<dbReference type="InterPro" id="IPR050487">
    <property type="entry name" value="FtsQ_DivIB"/>
</dbReference>
<keyword evidence="2" id="KW-0132">Cell division</keyword>
<organism evidence="10 11">
    <name type="scientific">Okeanomitos corallinicola TIOX110</name>
    <dbReference type="NCBI Taxonomy" id="3133117"/>
    <lineage>
        <taxon>Bacteria</taxon>
        <taxon>Bacillati</taxon>
        <taxon>Cyanobacteriota</taxon>
        <taxon>Cyanophyceae</taxon>
        <taxon>Nostocales</taxon>
        <taxon>Aphanizomenonaceae</taxon>
        <taxon>Okeanomitos</taxon>
    </lineage>
</organism>
<accession>A0ABZ2UW72</accession>
<gene>
    <name evidence="10" type="ORF">WJM97_02655</name>
</gene>
<keyword evidence="1" id="KW-1003">Cell membrane</keyword>
<evidence type="ECO:0000313" key="10">
    <source>
        <dbReference type="EMBL" id="WZB88605.1"/>
    </source>
</evidence>
<dbReference type="Gene3D" id="3.10.20.310">
    <property type="entry name" value="membrane protein fhac"/>
    <property type="match status" value="1"/>
</dbReference>
<proteinExistence type="predicted"/>
<dbReference type="RefSeq" id="WP_353931512.1">
    <property type="nucleotide sequence ID" value="NZ_CP150886.1"/>
</dbReference>